<name>A0A3N4Z752_9MICO</name>
<dbReference type="OrthoDB" id="4828235at2"/>
<sequence>MDGVGPGSARTTGTRPRPGAARPRPDGTPWPRGTAPRSRALRSRVLPSLLLAALLAGCTGVPTPSPLPPGERGVNGVMVGVDDTGLPDHADGGGWVAAIPAEHLDALLDRAARDDWRPPVTHLPYVRLHLDEATVGSWGGEVAAVDARGRFTIGRDESGEPPVTGAAIVCRLVDGTEGAITRGCDEVTLPERGTLRATWGEAGFHVGLLSG</sequence>
<dbReference type="EMBL" id="RKRA01000001">
    <property type="protein sequence ID" value="RPF28153.1"/>
    <property type="molecule type" value="Genomic_DNA"/>
</dbReference>
<accession>A0A3N4Z752</accession>
<reference evidence="2 3" key="1">
    <citation type="submission" date="2018-11" db="EMBL/GenBank/DDBJ databases">
        <title>Sequencing the genomes of 1000 actinobacteria strains.</title>
        <authorList>
            <person name="Klenk H.-P."/>
        </authorList>
    </citation>
    <scope>NUCLEOTIDE SEQUENCE [LARGE SCALE GENOMIC DNA]</scope>
    <source>
        <strain evidence="2 3">DSM 14418</strain>
    </source>
</reference>
<proteinExistence type="predicted"/>
<dbReference type="Proteomes" id="UP000280726">
    <property type="component" value="Unassembled WGS sequence"/>
</dbReference>
<gene>
    <name evidence="2" type="ORF">EDD32_2666</name>
</gene>
<evidence type="ECO:0000313" key="2">
    <source>
        <dbReference type="EMBL" id="RPF28153.1"/>
    </source>
</evidence>
<evidence type="ECO:0000313" key="3">
    <source>
        <dbReference type="Proteomes" id="UP000280726"/>
    </source>
</evidence>
<protein>
    <submittedName>
        <fullName evidence="2">Uncharacterized protein</fullName>
    </submittedName>
</protein>
<feature type="compositionally biased region" description="Low complexity" evidence="1">
    <location>
        <begin position="7"/>
        <end position="22"/>
    </location>
</feature>
<dbReference type="RefSeq" id="WP_123918190.1">
    <property type="nucleotide sequence ID" value="NZ_RKRA01000001.1"/>
</dbReference>
<organism evidence="2 3">
    <name type="scientific">Georgenia muralis</name>
    <dbReference type="NCBI Taxonomy" id="154117"/>
    <lineage>
        <taxon>Bacteria</taxon>
        <taxon>Bacillati</taxon>
        <taxon>Actinomycetota</taxon>
        <taxon>Actinomycetes</taxon>
        <taxon>Micrococcales</taxon>
        <taxon>Bogoriellaceae</taxon>
        <taxon>Georgenia</taxon>
    </lineage>
</organism>
<feature type="region of interest" description="Disordered" evidence="1">
    <location>
        <begin position="1"/>
        <end position="39"/>
    </location>
</feature>
<keyword evidence="3" id="KW-1185">Reference proteome</keyword>
<evidence type="ECO:0000256" key="1">
    <source>
        <dbReference type="SAM" id="MobiDB-lite"/>
    </source>
</evidence>
<dbReference type="AlphaFoldDB" id="A0A3N4Z752"/>
<comment type="caution">
    <text evidence="2">The sequence shown here is derived from an EMBL/GenBank/DDBJ whole genome shotgun (WGS) entry which is preliminary data.</text>
</comment>